<keyword evidence="2" id="KW-1185">Reference proteome</keyword>
<dbReference type="RefSeq" id="WP_319967450.1">
    <property type="nucleotide sequence ID" value="NZ_JAXAVW010000015.1"/>
</dbReference>
<name>A0ABU4T2V2_9PSEU</name>
<evidence type="ECO:0000313" key="2">
    <source>
        <dbReference type="Proteomes" id="UP001285521"/>
    </source>
</evidence>
<accession>A0ABU4T2V2</accession>
<organism evidence="1 2">
    <name type="scientific">Lentzea miocenica</name>
    <dbReference type="NCBI Taxonomy" id="3095431"/>
    <lineage>
        <taxon>Bacteria</taxon>
        <taxon>Bacillati</taxon>
        <taxon>Actinomycetota</taxon>
        <taxon>Actinomycetes</taxon>
        <taxon>Pseudonocardiales</taxon>
        <taxon>Pseudonocardiaceae</taxon>
        <taxon>Lentzea</taxon>
    </lineage>
</organism>
<proteinExistence type="predicted"/>
<sequence>MEAEEGAPGLGQPCRLWSGGWGFQLAEDCEHAFVQHLGEYVIHLELSRRVDDLMRLMMLGGSDNF</sequence>
<dbReference type="EMBL" id="JAXAVW010000015">
    <property type="protein sequence ID" value="MDX8032409.1"/>
    <property type="molecule type" value="Genomic_DNA"/>
</dbReference>
<reference evidence="1 2" key="1">
    <citation type="submission" date="2023-11" db="EMBL/GenBank/DDBJ databases">
        <title>Lentzea sokolovensis, sp. nov., Lentzea kristufkii, sp. nov., and Lentzea miocenensis, sp. nov., rare actinobacteria from Sokolov Coal Basin, Miocene lacustrine sediment, Czech Republic.</title>
        <authorList>
            <person name="Lara A."/>
            <person name="Kotroba L."/>
            <person name="Nouioui I."/>
            <person name="Neumann-Schaal M."/>
            <person name="Mast Y."/>
            <person name="Chronakova A."/>
        </authorList>
    </citation>
    <scope>NUCLEOTIDE SEQUENCE [LARGE SCALE GENOMIC DNA]</scope>
    <source>
        <strain evidence="1 2">BCCO 10_0856</strain>
    </source>
</reference>
<gene>
    <name evidence="1" type="ORF">SK803_19515</name>
</gene>
<evidence type="ECO:0000313" key="1">
    <source>
        <dbReference type="EMBL" id="MDX8032409.1"/>
    </source>
</evidence>
<comment type="caution">
    <text evidence="1">The sequence shown here is derived from an EMBL/GenBank/DDBJ whole genome shotgun (WGS) entry which is preliminary data.</text>
</comment>
<reference evidence="1 2" key="2">
    <citation type="submission" date="2023-11" db="EMBL/GenBank/DDBJ databases">
        <authorList>
            <person name="Lara A.C."/>
            <person name="Chronakova A."/>
        </authorList>
    </citation>
    <scope>NUCLEOTIDE SEQUENCE [LARGE SCALE GENOMIC DNA]</scope>
    <source>
        <strain evidence="1 2">BCCO 10_0856</strain>
    </source>
</reference>
<protein>
    <submittedName>
        <fullName evidence="1">Uncharacterized protein</fullName>
    </submittedName>
</protein>
<dbReference type="Proteomes" id="UP001285521">
    <property type="component" value="Unassembled WGS sequence"/>
</dbReference>